<reference evidence="1 2" key="1">
    <citation type="journal article" date="2015" name="Genome Announc.">
        <title>Complete Genome Sequence of Methylobacterium aquaticum Strain 22A, Isolated from Racomitrium japonicum Moss.</title>
        <authorList>
            <person name="Tani A."/>
            <person name="Ogura Y."/>
            <person name="Hayashi T."/>
            <person name="Kimbara K."/>
        </authorList>
    </citation>
    <scope>NUCLEOTIDE SEQUENCE [LARGE SCALE GENOMIC DNA]</scope>
    <source>
        <strain evidence="1 2">MA-22A</strain>
    </source>
</reference>
<accession>A0A0C6EXM4</accession>
<organism evidence="1 2">
    <name type="scientific">Methylobacterium aquaticum</name>
    <dbReference type="NCBI Taxonomy" id="270351"/>
    <lineage>
        <taxon>Bacteria</taxon>
        <taxon>Pseudomonadati</taxon>
        <taxon>Pseudomonadota</taxon>
        <taxon>Alphaproteobacteria</taxon>
        <taxon>Hyphomicrobiales</taxon>
        <taxon>Methylobacteriaceae</taxon>
        <taxon>Methylobacterium</taxon>
    </lineage>
</organism>
<dbReference type="KEGG" id="maqu:Maq22A_c07900"/>
<reference evidence="2" key="2">
    <citation type="submission" date="2015-01" db="EMBL/GenBank/DDBJ databases">
        <title>Complete genome sequence of Methylobacterium aquaticum strain 22A.</title>
        <authorList>
            <person name="Tani A."/>
            <person name="Ogura Y."/>
            <person name="Hayashi T."/>
        </authorList>
    </citation>
    <scope>NUCLEOTIDE SEQUENCE [LARGE SCALE GENOMIC DNA]</scope>
    <source>
        <strain evidence="2">MA-22A</strain>
    </source>
</reference>
<gene>
    <name evidence="1" type="ORF">Maq22A_c07900</name>
</gene>
<evidence type="ECO:0000313" key="1">
    <source>
        <dbReference type="EMBL" id="BAQ44896.1"/>
    </source>
</evidence>
<evidence type="ECO:0000313" key="2">
    <source>
        <dbReference type="Proteomes" id="UP000061432"/>
    </source>
</evidence>
<dbReference type="PATRIC" id="fig|270351.10.peg.1507"/>
<dbReference type="Proteomes" id="UP000061432">
    <property type="component" value="Chromosome"/>
</dbReference>
<dbReference type="EMBL" id="AP014704">
    <property type="protein sequence ID" value="BAQ44896.1"/>
    <property type="molecule type" value="Genomic_DNA"/>
</dbReference>
<dbReference type="AlphaFoldDB" id="A0A0C6EXM4"/>
<protein>
    <recommendedName>
        <fullName evidence="3">Nitrate reductase</fullName>
    </recommendedName>
</protein>
<evidence type="ECO:0008006" key="3">
    <source>
        <dbReference type="Google" id="ProtNLM"/>
    </source>
</evidence>
<proteinExistence type="predicted"/>
<dbReference type="RefSeq" id="WP_060846319.1">
    <property type="nucleotide sequence ID" value="NZ_AP014704.1"/>
</dbReference>
<dbReference type="STRING" id="270351.Maq22A_c07900"/>
<name>A0A0C6EXM4_9HYPH</name>
<sequence length="93" mass="10045">MFHSLKALRARANAQAASRKDLTERTRRILALAEEDALSVNEIACADPGCPDVETVILLMLAGRPTRAVKIAKPMETVTEADILEAACGTEPR</sequence>
<dbReference type="OrthoDB" id="7067390at2"/>